<feature type="domain" description="DUF4283" evidence="2">
    <location>
        <begin position="44"/>
        <end position="106"/>
    </location>
</feature>
<comment type="caution">
    <text evidence="3">The sequence shown here is derived from an EMBL/GenBank/DDBJ whole genome shotgun (WGS) entry which is preliminary data.</text>
</comment>
<dbReference type="AlphaFoldDB" id="A0AAV8UB68"/>
<dbReference type="PANTHER" id="PTHR31286">
    <property type="entry name" value="GLYCINE-RICH CELL WALL STRUCTURAL PROTEIN 1.8-LIKE"/>
    <property type="match status" value="1"/>
</dbReference>
<accession>A0AAV8UB68</accession>
<feature type="compositionally biased region" description="Basic and acidic residues" evidence="1">
    <location>
        <begin position="1"/>
        <end position="10"/>
    </location>
</feature>
<sequence>MEAPAREGQLHKRVRTRDSEEESAPPPPTSYCAAVTGWRIGFQLLCKRLHSLWHPQGQMQVVDLDFDYFLVRFKAEEDCLVALTQGPWVIFRHILSVQPWQPSFRPSYELVTRVVVWVRVLNLPITRYHPQILTAVGNLVGNTVRIDIAIIQKARGKYARLIVDVDLASPLRHNVILDGETLLLAYEGLPQICFDYGRIGHAAQTCPQTASTPPEANLGAGTTAKPVAPAPPIGTQATTSSPNGYGEWMQVTRRGAWAVKNRGDMQGRDRVFTSGRLEVLSAGVSGFPGWSASDHYSGPTCASPFQPLAIYFLQGHDFQRQAA</sequence>
<dbReference type="InterPro" id="IPR040256">
    <property type="entry name" value="At4g02000-like"/>
</dbReference>
<feature type="region of interest" description="Disordered" evidence="1">
    <location>
        <begin position="1"/>
        <end position="29"/>
    </location>
</feature>
<dbReference type="EMBL" id="JAIWQS010000008">
    <property type="protein sequence ID" value="KAJ8899631.1"/>
    <property type="molecule type" value="Genomic_DNA"/>
</dbReference>
<dbReference type="PANTHER" id="PTHR31286:SF99">
    <property type="entry name" value="DUF4283 DOMAIN-CONTAINING PROTEIN"/>
    <property type="match status" value="1"/>
</dbReference>
<organism evidence="3 4">
    <name type="scientific">Erythroxylum novogranatense</name>
    <dbReference type="NCBI Taxonomy" id="1862640"/>
    <lineage>
        <taxon>Eukaryota</taxon>
        <taxon>Viridiplantae</taxon>
        <taxon>Streptophyta</taxon>
        <taxon>Embryophyta</taxon>
        <taxon>Tracheophyta</taxon>
        <taxon>Spermatophyta</taxon>
        <taxon>Magnoliopsida</taxon>
        <taxon>eudicotyledons</taxon>
        <taxon>Gunneridae</taxon>
        <taxon>Pentapetalae</taxon>
        <taxon>rosids</taxon>
        <taxon>fabids</taxon>
        <taxon>Malpighiales</taxon>
        <taxon>Erythroxylaceae</taxon>
        <taxon>Erythroxylum</taxon>
    </lineage>
</organism>
<dbReference type="InterPro" id="IPR025558">
    <property type="entry name" value="DUF4283"/>
</dbReference>
<gene>
    <name evidence="3" type="ORF">K2173_018605</name>
</gene>
<evidence type="ECO:0000259" key="2">
    <source>
        <dbReference type="Pfam" id="PF14111"/>
    </source>
</evidence>
<dbReference type="Pfam" id="PF14111">
    <property type="entry name" value="DUF4283"/>
    <property type="match status" value="1"/>
</dbReference>
<dbReference type="Proteomes" id="UP001159364">
    <property type="component" value="Linkage Group LG08"/>
</dbReference>
<evidence type="ECO:0000313" key="3">
    <source>
        <dbReference type="EMBL" id="KAJ8899631.1"/>
    </source>
</evidence>
<evidence type="ECO:0000256" key="1">
    <source>
        <dbReference type="SAM" id="MobiDB-lite"/>
    </source>
</evidence>
<name>A0AAV8UB68_9ROSI</name>
<keyword evidence="4" id="KW-1185">Reference proteome</keyword>
<proteinExistence type="predicted"/>
<reference evidence="3 4" key="1">
    <citation type="submission" date="2021-09" db="EMBL/GenBank/DDBJ databases">
        <title>Genomic insights and catalytic innovation underlie evolution of tropane alkaloids biosynthesis.</title>
        <authorList>
            <person name="Wang Y.-J."/>
            <person name="Tian T."/>
            <person name="Huang J.-P."/>
            <person name="Huang S.-X."/>
        </authorList>
    </citation>
    <scope>NUCLEOTIDE SEQUENCE [LARGE SCALE GENOMIC DNA]</scope>
    <source>
        <strain evidence="3">KIB-2018</strain>
        <tissue evidence="3">Leaf</tissue>
    </source>
</reference>
<feature type="region of interest" description="Disordered" evidence="1">
    <location>
        <begin position="226"/>
        <end position="245"/>
    </location>
</feature>
<protein>
    <recommendedName>
        <fullName evidence="2">DUF4283 domain-containing protein</fullName>
    </recommendedName>
</protein>
<evidence type="ECO:0000313" key="4">
    <source>
        <dbReference type="Proteomes" id="UP001159364"/>
    </source>
</evidence>